<proteinExistence type="predicted"/>
<dbReference type="AlphaFoldDB" id="A0A8J8T6R1"/>
<evidence type="ECO:0000313" key="2">
    <source>
        <dbReference type="EMBL" id="TNV84512.1"/>
    </source>
</evidence>
<protein>
    <submittedName>
        <fullName evidence="2">Uncharacterized protein</fullName>
    </submittedName>
</protein>
<keyword evidence="3" id="KW-1185">Reference proteome</keyword>
<organism evidence="2 3">
    <name type="scientific">Halteria grandinella</name>
    <dbReference type="NCBI Taxonomy" id="5974"/>
    <lineage>
        <taxon>Eukaryota</taxon>
        <taxon>Sar</taxon>
        <taxon>Alveolata</taxon>
        <taxon>Ciliophora</taxon>
        <taxon>Intramacronucleata</taxon>
        <taxon>Spirotrichea</taxon>
        <taxon>Stichotrichia</taxon>
        <taxon>Sporadotrichida</taxon>
        <taxon>Halteriidae</taxon>
        <taxon>Halteria</taxon>
    </lineage>
</organism>
<sequence>MELNQLQDEILQQEMNQKQQIEEGYQNIQSHEDVPSEQIQEELLDKHDQVELEEYLIDEAEVGQMEESGIVADYDLMQRQQKELTIEIQKLKENESFLRTSISDKELSYAHILNDVKSGQNNLRDLEQQNQELQIQKVLLKKQIENQRVSFESKNGEFDNLNFVVAGLQNQRDNLIEEIARYTSQKDQIDEKLTKRKENLFELVQQQSEIQSQCDELYQTLSSLRREQNTAKQESEKLQAKIEQLKEEFIELDGIQRIKSNNRIDTEEKIKLLENQFQSEKLKIEKDLKELSQTKENMEREVEALKSKIQEQQNDIIVARINLNTKKQERIEIETENLKIKEMFLKQLQGFEASINILKDTDSDLKGQCDLIENQIQSIRQYEVTKSYLHYRENQLPQKIEQCLNSDQEQKQEGINEDYLSIEYANIIKQFSERSSQ</sequence>
<reference evidence="2" key="1">
    <citation type="submission" date="2019-06" db="EMBL/GenBank/DDBJ databases">
        <authorList>
            <person name="Zheng W."/>
        </authorList>
    </citation>
    <scope>NUCLEOTIDE SEQUENCE</scope>
    <source>
        <strain evidence="2">QDHG01</strain>
    </source>
</reference>
<accession>A0A8J8T6R1</accession>
<evidence type="ECO:0000313" key="3">
    <source>
        <dbReference type="Proteomes" id="UP000785679"/>
    </source>
</evidence>
<name>A0A8J8T6R1_HALGN</name>
<evidence type="ECO:0000256" key="1">
    <source>
        <dbReference type="SAM" id="Coils"/>
    </source>
</evidence>
<gene>
    <name evidence="2" type="ORF">FGO68_gene15345</name>
</gene>
<comment type="caution">
    <text evidence="2">The sequence shown here is derived from an EMBL/GenBank/DDBJ whole genome shotgun (WGS) entry which is preliminary data.</text>
</comment>
<dbReference type="EMBL" id="RRYP01002694">
    <property type="protein sequence ID" value="TNV84512.1"/>
    <property type="molecule type" value="Genomic_DNA"/>
</dbReference>
<keyword evidence="1" id="KW-0175">Coiled coil</keyword>
<feature type="coiled-coil region" evidence="1">
    <location>
        <begin position="74"/>
        <end position="329"/>
    </location>
</feature>
<dbReference type="Proteomes" id="UP000785679">
    <property type="component" value="Unassembled WGS sequence"/>
</dbReference>